<reference evidence="1 2" key="1">
    <citation type="submission" date="2015-12" db="EMBL/GenBank/DDBJ databases">
        <title>Nitrous oxide reduction kinetics distinguish bacteria harboring typical versus atypical NosZ.</title>
        <authorList>
            <person name="Yoon S."/>
            <person name="Nissen S."/>
            <person name="Park D."/>
            <person name="Sanford R.A."/>
            <person name="Loeffler F.E."/>
        </authorList>
    </citation>
    <scope>NUCLEOTIDE SEQUENCE [LARGE SCALE GENOMIC DNA]</scope>
    <source>
        <strain evidence="1 2">ATCC BAA-841</strain>
    </source>
</reference>
<dbReference type="Gene3D" id="3.90.1720.80">
    <property type="match status" value="1"/>
</dbReference>
<dbReference type="Gene3D" id="4.10.280.80">
    <property type="match status" value="1"/>
</dbReference>
<organism evidence="1 2">
    <name type="scientific">Dechloromonas denitrificans</name>
    <dbReference type="NCBI Taxonomy" id="281362"/>
    <lineage>
        <taxon>Bacteria</taxon>
        <taxon>Pseudomonadati</taxon>
        <taxon>Pseudomonadota</taxon>
        <taxon>Betaproteobacteria</taxon>
        <taxon>Rhodocyclales</taxon>
        <taxon>Azonexaceae</taxon>
        <taxon>Dechloromonas</taxon>
    </lineage>
</organism>
<comment type="caution">
    <text evidence="1">The sequence shown here is derived from an EMBL/GenBank/DDBJ whole genome shotgun (WGS) entry which is preliminary data.</text>
</comment>
<proteinExistence type="predicted"/>
<dbReference type="RefSeq" id="WP_066881466.1">
    <property type="nucleotide sequence ID" value="NZ_LODL01000010.1"/>
</dbReference>
<dbReference type="EMBL" id="LODL01000010">
    <property type="protein sequence ID" value="KXB31819.1"/>
    <property type="molecule type" value="Genomic_DNA"/>
</dbReference>
<protein>
    <submittedName>
        <fullName evidence="1">Uncharacterized protein</fullName>
    </submittedName>
</protein>
<dbReference type="AlphaFoldDB" id="A0A133XLJ1"/>
<keyword evidence="2" id="KW-1185">Reference proteome</keyword>
<name>A0A133XLJ1_9RHOO</name>
<evidence type="ECO:0000313" key="2">
    <source>
        <dbReference type="Proteomes" id="UP000070186"/>
    </source>
</evidence>
<dbReference type="Proteomes" id="UP000070186">
    <property type="component" value="Unassembled WGS sequence"/>
</dbReference>
<dbReference type="STRING" id="281362.AT959_05600"/>
<sequence>MLNLNYANFANAYRRYAALETDSLFNSLGWAEKAGTPGYVRNGAVLTSLALLSGGAPVCGSLMIEAGPLAGRKVCHGANRLAEWLAVRHTAPEIMPLEKSMAEVCYALFGRRGIVAFIQGSGPQGGSMALLDGRNAGPVCAAAEGKHPLEVRFWALS</sequence>
<evidence type="ECO:0000313" key="1">
    <source>
        <dbReference type="EMBL" id="KXB31819.1"/>
    </source>
</evidence>
<accession>A0A133XLJ1</accession>
<gene>
    <name evidence="1" type="ORF">AT959_05600</name>
</gene>